<reference evidence="1 2" key="1">
    <citation type="journal article" date="2016" name="Proc. Natl. Acad. Sci. U.S.A.">
        <title>Comparative genomics of biotechnologically important yeasts.</title>
        <authorList>
            <person name="Riley R."/>
            <person name="Haridas S."/>
            <person name="Wolfe K.H."/>
            <person name="Lopes M.R."/>
            <person name="Hittinger C.T."/>
            <person name="Goeker M."/>
            <person name="Salamov A.A."/>
            <person name="Wisecaver J.H."/>
            <person name="Long T.M."/>
            <person name="Calvey C.H."/>
            <person name="Aerts A.L."/>
            <person name="Barry K.W."/>
            <person name="Choi C."/>
            <person name="Clum A."/>
            <person name="Coughlan A.Y."/>
            <person name="Deshpande S."/>
            <person name="Douglass A.P."/>
            <person name="Hanson S.J."/>
            <person name="Klenk H.-P."/>
            <person name="LaButti K.M."/>
            <person name="Lapidus A."/>
            <person name="Lindquist E.A."/>
            <person name="Lipzen A.M."/>
            <person name="Meier-Kolthoff J.P."/>
            <person name="Ohm R.A."/>
            <person name="Otillar R.P."/>
            <person name="Pangilinan J.L."/>
            <person name="Peng Y."/>
            <person name="Rokas A."/>
            <person name="Rosa C.A."/>
            <person name="Scheuner C."/>
            <person name="Sibirny A.A."/>
            <person name="Slot J.C."/>
            <person name="Stielow J.B."/>
            <person name="Sun H."/>
            <person name="Kurtzman C.P."/>
            <person name="Blackwell M."/>
            <person name="Grigoriev I.V."/>
            <person name="Jeffries T.W."/>
        </authorList>
    </citation>
    <scope>NUCLEOTIDE SEQUENCE [LARGE SCALE GENOMIC DNA]</scope>
    <source>
        <strain evidence="1 2">NRRL Y-11557</strain>
    </source>
</reference>
<dbReference type="AlphaFoldDB" id="A0A1E3PV22"/>
<gene>
    <name evidence="1" type="ORF">LIPSTDRAFT_76355</name>
</gene>
<evidence type="ECO:0000313" key="1">
    <source>
        <dbReference type="EMBL" id="ODQ69128.1"/>
    </source>
</evidence>
<dbReference type="OrthoDB" id="4364923at2759"/>
<protein>
    <submittedName>
        <fullName evidence="1">Uncharacterized protein</fullName>
    </submittedName>
</protein>
<accession>A0A1E3PV22</accession>
<evidence type="ECO:0000313" key="2">
    <source>
        <dbReference type="Proteomes" id="UP000094385"/>
    </source>
</evidence>
<sequence>MVDLQKVTAAAIAFKRDNPAYRYHLCLWHSLRAVDQHLTGKQSSKDFDSIENARSSIRLSALPHYLRFLSEESDWILSKVLSCFRFDISCLSLS</sequence>
<dbReference type="EMBL" id="KV454305">
    <property type="protein sequence ID" value="ODQ69128.1"/>
    <property type="molecule type" value="Genomic_DNA"/>
</dbReference>
<dbReference type="Proteomes" id="UP000094385">
    <property type="component" value="Unassembled WGS sequence"/>
</dbReference>
<name>A0A1E3PV22_LIPST</name>
<organism evidence="1 2">
    <name type="scientific">Lipomyces starkeyi NRRL Y-11557</name>
    <dbReference type="NCBI Taxonomy" id="675824"/>
    <lineage>
        <taxon>Eukaryota</taxon>
        <taxon>Fungi</taxon>
        <taxon>Dikarya</taxon>
        <taxon>Ascomycota</taxon>
        <taxon>Saccharomycotina</taxon>
        <taxon>Lipomycetes</taxon>
        <taxon>Lipomycetales</taxon>
        <taxon>Lipomycetaceae</taxon>
        <taxon>Lipomyces</taxon>
    </lineage>
</organism>
<keyword evidence="2" id="KW-1185">Reference proteome</keyword>
<proteinExistence type="predicted"/>